<dbReference type="Gene3D" id="1.10.238.10">
    <property type="entry name" value="EF-hand"/>
    <property type="match status" value="1"/>
</dbReference>
<accession>A0A061RAV2</accession>
<name>A0A061RAV2_9CHLO</name>
<dbReference type="InterPro" id="IPR018247">
    <property type="entry name" value="EF_Hand_1_Ca_BS"/>
</dbReference>
<feature type="domain" description="EF-hand" evidence="2">
    <location>
        <begin position="123"/>
        <end position="158"/>
    </location>
</feature>
<keyword evidence="1" id="KW-0106">Calcium</keyword>
<dbReference type="SUPFAM" id="SSF47473">
    <property type="entry name" value="EF-hand"/>
    <property type="match status" value="1"/>
</dbReference>
<dbReference type="AlphaFoldDB" id="A0A061RAV2"/>
<dbReference type="PROSITE" id="PS00018">
    <property type="entry name" value="EF_HAND_1"/>
    <property type="match status" value="1"/>
</dbReference>
<sequence length="165" mass="18379">MDMEEDQSEILHNNNTNTVVSDEVLAHAWNVLNPEGKDKLTRADLLRYTEIFFPDISQEDLKILIKGSGITFEKLRDLVKNNPLENFDSAAEAFKVLDPNSSGCADQELLRSLLSKLPDVGPVSDLDMEVILELADADGDGKISLEDFRKLDRYVPKTDGGSGQR</sequence>
<evidence type="ECO:0000313" key="3">
    <source>
        <dbReference type="EMBL" id="JAC67800.1"/>
    </source>
</evidence>
<dbReference type="PROSITE" id="PS50222">
    <property type="entry name" value="EF_HAND_2"/>
    <property type="match status" value="1"/>
</dbReference>
<organism evidence="3">
    <name type="scientific">Tetraselmis sp. GSL018</name>
    <dbReference type="NCBI Taxonomy" id="582737"/>
    <lineage>
        <taxon>Eukaryota</taxon>
        <taxon>Viridiplantae</taxon>
        <taxon>Chlorophyta</taxon>
        <taxon>core chlorophytes</taxon>
        <taxon>Chlorodendrophyceae</taxon>
        <taxon>Chlorodendrales</taxon>
        <taxon>Chlorodendraceae</taxon>
        <taxon>Tetraselmis</taxon>
    </lineage>
</organism>
<dbReference type="EMBL" id="GBEZ01018661">
    <property type="protein sequence ID" value="JAC67800.1"/>
    <property type="molecule type" value="Transcribed_RNA"/>
</dbReference>
<dbReference type="GO" id="GO:0005509">
    <property type="term" value="F:calcium ion binding"/>
    <property type="evidence" value="ECO:0007669"/>
    <property type="project" value="InterPro"/>
</dbReference>
<gene>
    <name evidence="3" type="ORF">TSPGSL018_10215</name>
</gene>
<proteinExistence type="predicted"/>
<evidence type="ECO:0000256" key="1">
    <source>
        <dbReference type="ARBA" id="ARBA00022837"/>
    </source>
</evidence>
<protein>
    <recommendedName>
        <fullName evidence="2">EF-hand domain-containing protein</fullName>
    </recommendedName>
</protein>
<dbReference type="InterPro" id="IPR011992">
    <property type="entry name" value="EF-hand-dom_pair"/>
</dbReference>
<reference evidence="3" key="1">
    <citation type="submission" date="2014-05" db="EMBL/GenBank/DDBJ databases">
        <title>The transcriptome of the halophilic microalga Tetraselmis sp. GSL018 isolated from the Great Salt Lake, Utah.</title>
        <authorList>
            <person name="Jinkerson R.E."/>
            <person name="D'Adamo S."/>
            <person name="Posewitz M.C."/>
        </authorList>
    </citation>
    <scope>NUCLEOTIDE SEQUENCE</scope>
    <source>
        <strain evidence="3">GSL018</strain>
    </source>
</reference>
<dbReference type="Pfam" id="PF13499">
    <property type="entry name" value="EF-hand_7"/>
    <property type="match status" value="1"/>
</dbReference>
<evidence type="ECO:0000259" key="2">
    <source>
        <dbReference type="PROSITE" id="PS50222"/>
    </source>
</evidence>
<dbReference type="InterPro" id="IPR002048">
    <property type="entry name" value="EF_hand_dom"/>
</dbReference>